<evidence type="ECO:0000259" key="1">
    <source>
        <dbReference type="Pfam" id="PF14111"/>
    </source>
</evidence>
<protein>
    <recommendedName>
        <fullName evidence="1">DUF4283 domain-containing protein</fullName>
    </recommendedName>
</protein>
<dbReference type="AlphaFoldDB" id="A0AAF0TN57"/>
<accession>A0AAF0TN57</accession>
<keyword evidence="3" id="KW-1185">Reference proteome</keyword>
<dbReference type="Pfam" id="PF14111">
    <property type="entry name" value="DUF4283"/>
    <property type="match status" value="1"/>
</dbReference>
<dbReference type="EMBL" id="CP133615">
    <property type="protein sequence ID" value="WMV25629.1"/>
    <property type="molecule type" value="Genomic_DNA"/>
</dbReference>
<dbReference type="InterPro" id="IPR025558">
    <property type="entry name" value="DUF4283"/>
</dbReference>
<proteinExistence type="predicted"/>
<evidence type="ECO:0000313" key="3">
    <source>
        <dbReference type="Proteomes" id="UP001234989"/>
    </source>
</evidence>
<dbReference type="Proteomes" id="UP001234989">
    <property type="component" value="Chromosome 4"/>
</dbReference>
<gene>
    <name evidence="2" type="ORF">MTR67_019014</name>
</gene>
<dbReference type="PANTHER" id="PTHR33233">
    <property type="entry name" value="ENDONUCLEASE/EXONUCLEASE/PHOSPHATASE"/>
    <property type="match status" value="1"/>
</dbReference>
<reference evidence="2" key="1">
    <citation type="submission" date="2023-08" db="EMBL/GenBank/DDBJ databases">
        <title>A de novo genome assembly of Solanum verrucosum Schlechtendal, a Mexican diploid species geographically isolated from the other diploid A-genome species in potato relatives.</title>
        <authorList>
            <person name="Hosaka K."/>
        </authorList>
    </citation>
    <scope>NUCLEOTIDE SEQUENCE</scope>
    <source>
        <tissue evidence="2">Young leaves</tissue>
    </source>
</reference>
<dbReference type="PANTHER" id="PTHR33233:SF14">
    <property type="entry name" value="ENDONUCLEASE_EXONUCLEASE_PHOSPHATASE"/>
    <property type="match status" value="1"/>
</dbReference>
<organism evidence="2 3">
    <name type="scientific">Solanum verrucosum</name>
    <dbReference type="NCBI Taxonomy" id="315347"/>
    <lineage>
        <taxon>Eukaryota</taxon>
        <taxon>Viridiplantae</taxon>
        <taxon>Streptophyta</taxon>
        <taxon>Embryophyta</taxon>
        <taxon>Tracheophyta</taxon>
        <taxon>Spermatophyta</taxon>
        <taxon>Magnoliopsida</taxon>
        <taxon>eudicotyledons</taxon>
        <taxon>Gunneridae</taxon>
        <taxon>Pentapetalae</taxon>
        <taxon>asterids</taxon>
        <taxon>lamiids</taxon>
        <taxon>Solanales</taxon>
        <taxon>Solanaceae</taxon>
        <taxon>Solanoideae</taxon>
        <taxon>Solaneae</taxon>
        <taxon>Solanum</taxon>
    </lineage>
</organism>
<sequence length="125" mass="14405">MFATNRMVSRAEGGLKWKPLMVVYVVGTTPSIGAMERFILNWGNFSSKLVIMYHVNGYFVVMFANEEERDRVLCSGPDYFLRRPVIMKPWDPDFNFKEEILTLIHLWIKLPNLPPIVGTLLGLAK</sequence>
<name>A0AAF0TN57_SOLVR</name>
<evidence type="ECO:0000313" key="2">
    <source>
        <dbReference type="EMBL" id="WMV25629.1"/>
    </source>
</evidence>
<feature type="domain" description="DUF4283" evidence="1">
    <location>
        <begin position="16"/>
        <end position="98"/>
    </location>
</feature>